<dbReference type="GO" id="GO:0005509">
    <property type="term" value="F:calcium ion binding"/>
    <property type="evidence" value="ECO:0007669"/>
    <property type="project" value="InterPro"/>
</dbReference>
<keyword evidence="7" id="KW-0106">Calcium</keyword>
<keyword evidence="3 12" id="KW-0813">Transport</keyword>
<evidence type="ECO:0000256" key="5">
    <source>
        <dbReference type="ARBA" id="ARBA00022737"/>
    </source>
</evidence>
<evidence type="ECO:0000256" key="6">
    <source>
        <dbReference type="ARBA" id="ARBA00022792"/>
    </source>
</evidence>
<dbReference type="AlphaFoldDB" id="A0A813W136"/>
<dbReference type="EMBL" id="CAJNOU010000070">
    <property type="protein sequence ID" value="CAF0846540.1"/>
    <property type="molecule type" value="Genomic_DNA"/>
</dbReference>
<feature type="repeat" description="Solcar" evidence="11">
    <location>
        <begin position="202"/>
        <end position="287"/>
    </location>
</feature>
<feature type="domain" description="EF-hand" evidence="13">
    <location>
        <begin position="92"/>
        <end position="127"/>
    </location>
</feature>
<accession>A0A813W136</accession>
<gene>
    <name evidence="14" type="ORF">SEV965_LOCUS2885</name>
</gene>
<dbReference type="SUPFAM" id="SSF103506">
    <property type="entry name" value="Mitochondrial carrier"/>
    <property type="match status" value="1"/>
</dbReference>
<evidence type="ECO:0000313" key="14">
    <source>
        <dbReference type="EMBL" id="CAF0846540.1"/>
    </source>
</evidence>
<feature type="repeat" description="Solcar" evidence="11">
    <location>
        <begin position="395"/>
        <end position="490"/>
    </location>
</feature>
<sequence>MNDPSPDLINDAEIHQKLNENQLSFDELFHRVDKNNDGKIDFNELIQLLEQYDIEMSPKKRVAVARSIIDQGSGLSFQSSLTFQEFVDYVLKQEKKLSLVFRHVDAAHQGKFDANDLVYYFKKLGIIVELEEARKLIKKMDQDHSLQISFDEWRSFFLTNPAALESITSDPRAMLRYWRSAPYLDLGESPYGIPEDALTEGNQWWKYLIAGGFAGAVSRTVTAPFDRLKIVMQYLGSRQRMSVISGYRYLVNEGGVKSLWRGNGVNVLKIIPETALRFACFEEAKKMLKRIQNKELITETTIAERFLAGAIAGFLSQTVIYPLDVLKVRLCLRRTGEYSHWSDTVKRIYKLEGPKAFWRGYVLNQVGIVPYAGFDLACYESLKRLYITTHNNREPPIYIVLACGALSSVTGQLVTYPIALMRTRRQGQIVPLPNMDQSKSHPVLPATKMLKEIWHKEGVVGFYRGLVPNMLKVVPSVSISYLVYETVIKAIS</sequence>
<organism evidence="14 15">
    <name type="scientific">Rotaria sordida</name>
    <dbReference type="NCBI Taxonomy" id="392033"/>
    <lineage>
        <taxon>Eukaryota</taxon>
        <taxon>Metazoa</taxon>
        <taxon>Spiralia</taxon>
        <taxon>Gnathifera</taxon>
        <taxon>Rotifera</taxon>
        <taxon>Eurotatoria</taxon>
        <taxon>Bdelloidea</taxon>
        <taxon>Philodinida</taxon>
        <taxon>Philodinidae</taxon>
        <taxon>Rotaria</taxon>
    </lineage>
</organism>
<evidence type="ECO:0000256" key="4">
    <source>
        <dbReference type="ARBA" id="ARBA00022692"/>
    </source>
</evidence>
<evidence type="ECO:0000256" key="11">
    <source>
        <dbReference type="PROSITE-ProRule" id="PRU00282"/>
    </source>
</evidence>
<dbReference type="Pfam" id="PF00036">
    <property type="entry name" value="EF-hand_1"/>
    <property type="match status" value="1"/>
</dbReference>
<reference evidence="14" key="1">
    <citation type="submission" date="2021-02" db="EMBL/GenBank/DDBJ databases">
        <authorList>
            <person name="Nowell W R."/>
        </authorList>
    </citation>
    <scope>NUCLEOTIDE SEQUENCE</scope>
</reference>
<dbReference type="PROSITE" id="PS50222">
    <property type="entry name" value="EF_HAND_2"/>
    <property type="match status" value="3"/>
</dbReference>
<feature type="domain" description="EF-hand" evidence="13">
    <location>
        <begin position="128"/>
        <end position="163"/>
    </location>
</feature>
<feature type="domain" description="EF-hand" evidence="13">
    <location>
        <begin position="20"/>
        <end position="55"/>
    </location>
</feature>
<dbReference type="GO" id="GO:0055085">
    <property type="term" value="P:transmembrane transport"/>
    <property type="evidence" value="ECO:0007669"/>
    <property type="project" value="InterPro"/>
</dbReference>
<dbReference type="SUPFAM" id="SSF47473">
    <property type="entry name" value="EF-hand"/>
    <property type="match status" value="1"/>
</dbReference>
<evidence type="ECO:0000256" key="3">
    <source>
        <dbReference type="ARBA" id="ARBA00022448"/>
    </source>
</evidence>
<evidence type="ECO:0000256" key="10">
    <source>
        <dbReference type="ARBA" id="ARBA00023136"/>
    </source>
</evidence>
<dbReference type="InterPro" id="IPR002048">
    <property type="entry name" value="EF_hand_dom"/>
</dbReference>
<dbReference type="PRINTS" id="PR00926">
    <property type="entry name" value="MITOCARRIER"/>
</dbReference>
<comment type="similarity">
    <text evidence="2 12">Belongs to the mitochondrial carrier (TC 2.A.29) family.</text>
</comment>
<evidence type="ECO:0000256" key="8">
    <source>
        <dbReference type="ARBA" id="ARBA00022989"/>
    </source>
</evidence>
<name>A0A813W136_9BILA</name>
<protein>
    <recommendedName>
        <fullName evidence="13">EF-hand domain-containing protein</fullName>
    </recommendedName>
</protein>
<keyword evidence="5" id="KW-0677">Repeat</keyword>
<evidence type="ECO:0000313" key="15">
    <source>
        <dbReference type="Proteomes" id="UP000663889"/>
    </source>
</evidence>
<dbReference type="InterPro" id="IPR002067">
    <property type="entry name" value="MCP"/>
</dbReference>
<keyword evidence="6" id="KW-0999">Mitochondrion inner membrane</keyword>
<dbReference type="Pfam" id="PF00153">
    <property type="entry name" value="Mito_carr"/>
    <property type="match status" value="3"/>
</dbReference>
<keyword evidence="4 11" id="KW-0812">Transmembrane</keyword>
<evidence type="ECO:0000256" key="12">
    <source>
        <dbReference type="RuleBase" id="RU000488"/>
    </source>
</evidence>
<dbReference type="InterPro" id="IPR018247">
    <property type="entry name" value="EF_Hand_1_Ca_BS"/>
</dbReference>
<dbReference type="GO" id="GO:0005743">
    <property type="term" value="C:mitochondrial inner membrane"/>
    <property type="evidence" value="ECO:0007669"/>
    <property type="project" value="UniProtKB-SubCell"/>
</dbReference>
<dbReference type="SMART" id="SM00054">
    <property type="entry name" value="EFh"/>
    <property type="match status" value="3"/>
</dbReference>
<dbReference type="Gene3D" id="1.10.238.10">
    <property type="entry name" value="EF-hand"/>
    <property type="match status" value="2"/>
</dbReference>
<dbReference type="Proteomes" id="UP000663889">
    <property type="component" value="Unassembled WGS sequence"/>
</dbReference>
<keyword evidence="9" id="KW-0496">Mitochondrion</keyword>
<dbReference type="FunFam" id="1.50.40.10:FF:000003">
    <property type="entry name" value="Putative calcium-binding mitochondrial carrier protein scamc-2"/>
    <property type="match status" value="1"/>
</dbReference>
<evidence type="ECO:0000256" key="1">
    <source>
        <dbReference type="ARBA" id="ARBA00004448"/>
    </source>
</evidence>
<keyword evidence="10 11" id="KW-0472">Membrane</keyword>
<proteinExistence type="inferred from homology"/>
<keyword evidence="8" id="KW-1133">Transmembrane helix</keyword>
<dbReference type="InterPro" id="IPR023395">
    <property type="entry name" value="MCP_dom_sf"/>
</dbReference>
<dbReference type="PROSITE" id="PS00018">
    <property type="entry name" value="EF_HAND_1"/>
    <property type="match status" value="1"/>
</dbReference>
<dbReference type="PROSITE" id="PS50920">
    <property type="entry name" value="SOLCAR"/>
    <property type="match status" value="3"/>
</dbReference>
<dbReference type="Pfam" id="PF13499">
    <property type="entry name" value="EF-hand_7"/>
    <property type="match status" value="1"/>
</dbReference>
<comment type="caution">
    <text evidence="14">The sequence shown here is derived from an EMBL/GenBank/DDBJ whole genome shotgun (WGS) entry which is preliminary data.</text>
</comment>
<evidence type="ECO:0000256" key="9">
    <source>
        <dbReference type="ARBA" id="ARBA00023128"/>
    </source>
</evidence>
<dbReference type="Gene3D" id="1.50.40.10">
    <property type="entry name" value="Mitochondrial carrier domain"/>
    <property type="match status" value="1"/>
</dbReference>
<evidence type="ECO:0000259" key="13">
    <source>
        <dbReference type="PROSITE" id="PS50222"/>
    </source>
</evidence>
<feature type="repeat" description="Solcar" evidence="11">
    <location>
        <begin position="300"/>
        <end position="385"/>
    </location>
</feature>
<evidence type="ECO:0000256" key="7">
    <source>
        <dbReference type="ARBA" id="ARBA00022837"/>
    </source>
</evidence>
<dbReference type="InterPro" id="IPR018108">
    <property type="entry name" value="MCP_transmembrane"/>
</dbReference>
<dbReference type="InterPro" id="IPR011992">
    <property type="entry name" value="EF-hand-dom_pair"/>
</dbReference>
<comment type="subcellular location">
    <subcellularLocation>
        <location evidence="1">Mitochondrion inner membrane</location>
        <topology evidence="1">Multi-pass membrane protein</topology>
    </subcellularLocation>
</comment>
<evidence type="ECO:0000256" key="2">
    <source>
        <dbReference type="ARBA" id="ARBA00006375"/>
    </source>
</evidence>
<dbReference type="PANTHER" id="PTHR24089">
    <property type="entry name" value="SOLUTE CARRIER FAMILY 25"/>
    <property type="match status" value="1"/>
</dbReference>